<evidence type="ECO:0000259" key="3">
    <source>
        <dbReference type="PROSITE" id="PS51272"/>
    </source>
</evidence>
<feature type="signal peptide" evidence="2">
    <location>
        <begin position="1"/>
        <end position="33"/>
    </location>
</feature>
<dbReference type="EMBL" id="JACOPK010000010">
    <property type="protein sequence ID" value="MBC5696459.1"/>
    <property type="molecule type" value="Genomic_DNA"/>
</dbReference>
<protein>
    <submittedName>
        <fullName evidence="4">S-layer homology domain-containing protein</fullName>
    </submittedName>
</protein>
<keyword evidence="5" id="KW-1185">Reference proteome</keyword>
<feature type="domain" description="SLH" evidence="3">
    <location>
        <begin position="190"/>
        <end position="257"/>
    </location>
</feature>
<keyword evidence="2" id="KW-0732">Signal</keyword>
<proteinExistence type="predicted"/>
<gene>
    <name evidence="4" type="ORF">H8S02_10970</name>
</gene>
<dbReference type="InterPro" id="IPR001119">
    <property type="entry name" value="SLH_dom"/>
</dbReference>
<dbReference type="Pfam" id="PF17963">
    <property type="entry name" value="Big_9"/>
    <property type="match status" value="1"/>
</dbReference>
<dbReference type="PROSITE" id="PS51272">
    <property type="entry name" value="SLH"/>
    <property type="match status" value="2"/>
</dbReference>
<dbReference type="RefSeq" id="WP_186970552.1">
    <property type="nucleotide sequence ID" value="NZ_JACOPK010000010.1"/>
</dbReference>
<reference evidence="4 5" key="1">
    <citation type="submission" date="2020-08" db="EMBL/GenBank/DDBJ databases">
        <title>Genome public.</title>
        <authorList>
            <person name="Liu C."/>
            <person name="Sun Q."/>
        </authorList>
    </citation>
    <scope>NUCLEOTIDE SEQUENCE [LARGE SCALE GENOMIC DNA]</scope>
    <source>
        <strain evidence="4 5">M2</strain>
    </source>
</reference>
<name>A0ABR7GQ78_9FIRM</name>
<comment type="caution">
    <text evidence="4">The sequence shown here is derived from an EMBL/GenBank/DDBJ whole genome shotgun (WGS) entry which is preliminary data.</text>
</comment>
<feature type="domain" description="SLH" evidence="3">
    <location>
        <begin position="125"/>
        <end position="189"/>
    </location>
</feature>
<evidence type="ECO:0000313" key="4">
    <source>
        <dbReference type="EMBL" id="MBC5696459.1"/>
    </source>
</evidence>
<evidence type="ECO:0000256" key="1">
    <source>
        <dbReference type="ARBA" id="ARBA00022737"/>
    </source>
</evidence>
<accession>A0ABR7GQ78</accession>
<sequence length="311" mass="32498">MKDRRLLTAALLLPLTVLLLFAALAGGAASAGAAGAQPQVQDIAFETCVGASTEAALSAQDADGDVVLFQLTERPRLGTAEIEDDRIIYTPGARTGKDEFSYTAVDAEGNAAAPAKITVRIGKNRAGLTYSDMEGDPAHYAALCLAARGIMQGERIGDCAFFRPSQTVTRSEFIAMAASAAKLRIKPTDRTDFADDSGLSAWARPYISAAAADGLVCGYETAGVLNEIRGQNPITLAEASVVTANLLGDAAGVREVMAAEHDEAADWAQRAVSAMARAEILDESTASGSASAPLTRRDACVMLCRAIERLQ</sequence>
<organism evidence="4 5">
    <name type="scientific">Agathobaculum hominis</name>
    <dbReference type="NCBI Taxonomy" id="2763014"/>
    <lineage>
        <taxon>Bacteria</taxon>
        <taxon>Bacillati</taxon>
        <taxon>Bacillota</taxon>
        <taxon>Clostridia</taxon>
        <taxon>Eubacteriales</taxon>
        <taxon>Butyricicoccaceae</taxon>
        <taxon>Agathobaculum</taxon>
    </lineage>
</organism>
<dbReference type="Gene3D" id="2.60.40.2810">
    <property type="match status" value="1"/>
</dbReference>
<dbReference type="Pfam" id="PF00395">
    <property type="entry name" value="SLH"/>
    <property type="match status" value="1"/>
</dbReference>
<dbReference type="Proteomes" id="UP000641741">
    <property type="component" value="Unassembled WGS sequence"/>
</dbReference>
<feature type="chain" id="PRO_5046462018" evidence="2">
    <location>
        <begin position="34"/>
        <end position="311"/>
    </location>
</feature>
<keyword evidence="1" id="KW-0677">Repeat</keyword>
<evidence type="ECO:0000313" key="5">
    <source>
        <dbReference type="Proteomes" id="UP000641741"/>
    </source>
</evidence>
<evidence type="ECO:0000256" key="2">
    <source>
        <dbReference type="SAM" id="SignalP"/>
    </source>
</evidence>